<comment type="similarity">
    <text evidence="2 6">Belongs to the GINS2/PSF2 family.</text>
</comment>
<keyword evidence="5 6" id="KW-0539">Nucleus</keyword>
<dbReference type="GO" id="GO:0043596">
    <property type="term" value="C:nuclear replication fork"/>
    <property type="evidence" value="ECO:0007669"/>
    <property type="project" value="EnsemblFungi"/>
</dbReference>
<dbReference type="AlphaFoldDB" id="J7RHF9"/>
<dbReference type="Gene3D" id="1.20.58.1020">
    <property type="match status" value="1"/>
</dbReference>
<dbReference type="OMA" id="CFTEDEN"/>
<dbReference type="PANTHER" id="PTHR12772">
    <property type="entry name" value="DNA REPLICATION COMPLEX GINS PROTEIN PSF2"/>
    <property type="match status" value="1"/>
</dbReference>
<protein>
    <recommendedName>
        <fullName evidence="3 6">DNA replication complex GINS protein PSF2</fullName>
    </recommendedName>
</protein>
<keyword evidence="11" id="KW-1185">Reference proteome</keyword>
<dbReference type="InterPro" id="IPR007257">
    <property type="entry name" value="GINS_Psf2"/>
</dbReference>
<comment type="subunit">
    <text evidence="6">Component of the GINS complex.</text>
</comment>
<name>J7RHF9_HUIN7</name>
<dbReference type="InterPro" id="IPR036224">
    <property type="entry name" value="GINS_bundle-like_dom_sf"/>
</dbReference>
<proteinExistence type="inferred from homology"/>
<organism evidence="10 11">
    <name type="scientific">Huiozyma naganishii (strain ATCC MYA-139 / BCRC 22969 / CBS 8797 / KCTC 17520 / NBRC 10181 / NCYC 3082 / Yp74L-3)</name>
    <name type="common">Yeast</name>
    <name type="synonym">Kazachstania naganishii</name>
    <dbReference type="NCBI Taxonomy" id="1071383"/>
    <lineage>
        <taxon>Eukaryota</taxon>
        <taxon>Fungi</taxon>
        <taxon>Dikarya</taxon>
        <taxon>Ascomycota</taxon>
        <taxon>Saccharomycotina</taxon>
        <taxon>Saccharomycetes</taxon>
        <taxon>Saccharomycetales</taxon>
        <taxon>Saccharomycetaceae</taxon>
        <taxon>Huiozyma</taxon>
    </lineage>
</organism>
<evidence type="ECO:0000256" key="5">
    <source>
        <dbReference type="ARBA" id="ARBA00023242"/>
    </source>
</evidence>
<dbReference type="InterPro" id="IPR056784">
    <property type="entry name" value="PSF2_N"/>
</dbReference>
<dbReference type="SUPFAM" id="SSF160059">
    <property type="entry name" value="PriA/YqbF domain"/>
    <property type="match status" value="1"/>
</dbReference>
<evidence type="ECO:0000256" key="6">
    <source>
        <dbReference type="PIRNR" id="PIRNR028998"/>
    </source>
</evidence>
<evidence type="ECO:0000256" key="7">
    <source>
        <dbReference type="SAM" id="MobiDB-lite"/>
    </source>
</evidence>
<dbReference type="CDD" id="cd11712">
    <property type="entry name" value="GINS_A_psf2"/>
    <property type="match status" value="1"/>
</dbReference>
<dbReference type="InterPro" id="IPR021151">
    <property type="entry name" value="GINS_A"/>
</dbReference>
<feature type="region of interest" description="Disordered" evidence="7">
    <location>
        <begin position="213"/>
        <end position="234"/>
    </location>
</feature>
<evidence type="ECO:0000259" key="9">
    <source>
        <dbReference type="Pfam" id="PF25005"/>
    </source>
</evidence>
<dbReference type="GO" id="GO:0000727">
    <property type="term" value="P:double-strand break repair via break-induced replication"/>
    <property type="evidence" value="ECO:0007669"/>
    <property type="project" value="EnsemblFungi"/>
</dbReference>
<sequence>MALPAHLSQTFSPEEIQFLVENEPIKIFPRITTRQQVKRNHGDDRNGFRSTTSWTPHRWRMITTDEAPLNNMVAMQSTNVALWIALLLKQQAKCNIIAPEWLTVKGLDRSIQFEQTYPDRFSPLPWDWLVLSEILFKRASDDFHDPVHELRNRIQDLREMRQVKVLKGLKYLNESHLQLDNLSLLEINELRSFIVNIMNKLRDIHNAFSVDEQGESEDEDISYGTMRDSSTNMS</sequence>
<dbReference type="GeneID" id="34524608"/>
<dbReference type="FunFam" id="1.20.58.1020:FF:000001">
    <property type="entry name" value="DNA replication complex GINS protein PSF2"/>
    <property type="match status" value="1"/>
</dbReference>
<feature type="domain" description="GINS subunit" evidence="8">
    <location>
        <begin position="101"/>
        <end position="204"/>
    </location>
</feature>
<keyword evidence="4 6" id="KW-0235">DNA replication</keyword>
<dbReference type="EMBL" id="HE978315">
    <property type="protein sequence ID" value="CCK68958.1"/>
    <property type="molecule type" value="Genomic_DNA"/>
</dbReference>
<dbReference type="STRING" id="1071383.J7RHF9"/>
<dbReference type="OrthoDB" id="1938138at2759"/>
<evidence type="ECO:0000256" key="2">
    <source>
        <dbReference type="ARBA" id="ARBA00010565"/>
    </source>
</evidence>
<dbReference type="GO" id="GO:0006261">
    <property type="term" value="P:DNA-templated DNA replication"/>
    <property type="evidence" value="ECO:0007669"/>
    <property type="project" value="EnsemblFungi"/>
</dbReference>
<comment type="subcellular location">
    <subcellularLocation>
        <location evidence="1 6">Nucleus</location>
    </subcellularLocation>
</comment>
<dbReference type="CDD" id="cd21694">
    <property type="entry name" value="GINS_B_Psf2"/>
    <property type="match status" value="1"/>
</dbReference>
<feature type="domain" description="DNA replication complex GINS protein PSF2 N-terminal" evidence="9">
    <location>
        <begin position="69"/>
        <end position="97"/>
    </location>
</feature>
<dbReference type="Pfam" id="PF25005">
    <property type="entry name" value="PSF2_N"/>
    <property type="match status" value="1"/>
</dbReference>
<dbReference type="PIRSF" id="PIRSF028998">
    <property type="entry name" value="GINS_Psf2_subgr"/>
    <property type="match status" value="1"/>
</dbReference>
<dbReference type="SUPFAM" id="SSF158573">
    <property type="entry name" value="GINS helical bundle-like"/>
    <property type="match status" value="1"/>
</dbReference>
<dbReference type="Gene3D" id="3.40.5.50">
    <property type="match status" value="1"/>
</dbReference>
<reference evidence="11" key="2">
    <citation type="submission" date="2012-08" db="EMBL/GenBank/DDBJ databases">
        <title>Genome sequence of Kazachstania naganishii.</title>
        <authorList>
            <person name="Gordon J.L."/>
            <person name="Armisen D."/>
            <person name="Proux-Wera E."/>
            <person name="OhEigeartaigh S.S."/>
            <person name="Byrne K.P."/>
            <person name="Wolfe K.H."/>
        </authorList>
    </citation>
    <scope>NUCLEOTIDE SEQUENCE [LARGE SCALE GENOMIC DNA]</scope>
    <source>
        <strain evidence="11">ATCC MYA-139 / BCRC 22969 / CBS 8797 / CCRC 22969 / KCTC 17520 / NBRC 10181 / NCYC 3082</strain>
    </source>
</reference>
<dbReference type="GO" id="GO:0000811">
    <property type="term" value="C:GINS complex"/>
    <property type="evidence" value="ECO:0007669"/>
    <property type="project" value="EnsemblFungi"/>
</dbReference>
<dbReference type="Proteomes" id="UP000006310">
    <property type="component" value="Chromosome 2"/>
</dbReference>
<dbReference type="GO" id="GO:0071162">
    <property type="term" value="C:CMG complex"/>
    <property type="evidence" value="ECO:0007669"/>
    <property type="project" value="EnsemblFungi"/>
</dbReference>
<evidence type="ECO:0000256" key="3">
    <source>
        <dbReference type="ARBA" id="ARBA00015139"/>
    </source>
</evidence>
<dbReference type="HOGENOM" id="CLU_078274_1_1_1"/>
<evidence type="ECO:0000259" key="8">
    <source>
        <dbReference type="Pfam" id="PF05916"/>
    </source>
</evidence>
<dbReference type="PANTHER" id="PTHR12772:SF0">
    <property type="entry name" value="DNA REPLICATION COMPLEX GINS PROTEIN PSF2"/>
    <property type="match status" value="1"/>
</dbReference>
<dbReference type="RefSeq" id="XP_022463204.1">
    <property type="nucleotide sequence ID" value="XM_022606516.1"/>
</dbReference>
<evidence type="ECO:0000313" key="11">
    <source>
        <dbReference type="Proteomes" id="UP000006310"/>
    </source>
</evidence>
<gene>
    <name evidence="10" type="primary">KNAG0B05250</name>
    <name evidence="10" type="ordered locus">KNAG_0B05250</name>
</gene>
<reference evidence="10 11" key="1">
    <citation type="journal article" date="2011" name="Proc. Natl. Acad. Sci. U.S.A.">
        <title>Evolutionary erosion of yeast sex chromosomes by mating-type switching accidents.</title>
        <authorList>
            <person name="Gordon J.L."/>
            <person name="Armisen D."/>
            <person name="Proux-Wera E."/>
            <person name="Oheigeartaigh S.S."/>
            <person name="Byrne K.P."/>
            <person name="Wolfe K.H."/>
        </authorList>
    </citation>
    <scope>NUCLEOTIDE SEQUENCE [LARGE SCALE GENOMIC DNA]</scope>
    <source>
        <strain evidence="11">ATCC MYA-139 / BCRC 22969 / CBS 8797 / CCRC 22969 / KCTC 17520 / NBRC 10181 / NCYC 3082</strain>
    </source>
</reference>
<accession>J7RHF9</accession>
<dbReference type="eggNOG" id="KOG4071">
    <property type="taxonomic scope" value="Eukaryota"/>
</dbReference>
<evidence type="ECO:0000256" key="4">
    <source>
        <dbReference type="ARBA" id="ARBA00022705"/>
    </source>
</evidence>
<evidence type="ECO:0000313" key="10">
    <source>
        <dbReference type="EMBL" id="CCK68958.1"/>
    </source>
</evidence>
<evidence type="ECO:0000256" key="1">
    <source>
        <dbReference type="ARBA" id="ARBA00004123"/>
    </source>
</evidence>
<dbReference type="KEGG" id="kng:KNAG_0B05250"/>
<dbReference type="Pfam" id="PF05916">
    <property type="entry name" value="Sld5"/>
    <property type="match status" value="1"/>
</dbReference>